<proteinExistence type="predicted"/>
<keyword evidence="1" id="KW-0472">Membrane</keyword>
<dbReference type="Pfam" id="PF07751">
    <property type="entry name" value="Abi_2"/>
    <property type="match status" value="1"/>
</dbReference>
<name>A0A7I8E2R4_9FIRM</name>
<accession>A0A7I8E2R4</accession>
<protein>
    <submittedName>
        <fullName evidence="2">Abi family protein</fullName>
    </submittedName>
</protein>
<dbReference type="KEGG" id="fit:Fi14EGH31_29230"/>
<dbReference type="Proteomes" id="UP000593842">
    <property type="component" value="Chromosome"/>
</dbReference>
<evidence type="ECO:0000313" key="3">
    <source>
        <dbReference type="Proteomes" id="UP000593842"/>
    </source>
</evidence>
<feature type="transmembrane region" description="Helical" evidence="1">
    <location>
        <begin position="161"/>
        <end position="182"/>
    </location>
</feature>
<organism evidence="2 3">
    <name type="scientific">Faecalibacillus intestinalis</name>
    <dbReference type="NCBI Taxonomy" id="1982626"/>
    <lineage>
        <taxon>Bacteria</taxon>
        <taxon>Bacillati</taxon>
        <taxon>Bacillota</taxon>
        <taxon>Erysipelotrichia</taxon>
        <taxon>Erysipelotrichales</taxon>
        <taxon>Coprobacillaceae</taxon>
        <taxon>Faecalibacillus</taxon>
    </lineage>
</organism>
<dbReference type="AlphaFoldDB" id="A0A7I8E2R4"/>
<keyword evidence="1" id="KW-0812">Transmembrane</keyword>
<dbReference type="EMBL" id="AP024085">
    <property type="protein sequence ID" value="BCL59211.1"/>
    <property type="molecule type" value="Genomic_DNA"/>
</dbReference>
<sequence>MSVLLQEKTKPILSVDEQIDKLKENGVTFKYVSEDNAKEYLRKNNYYFKLTSYRKNFLKKEVDGKKVYIDLDFAYLQDLAIIDMELRYLLVDLSLDIEHWTKIYLLNLIQLHHEDGYEIVNDFLDSLDKNQYDRLENEVLRNRKSIYCEDLINSYPDLKKYPIWVFIEVISFGTLISFYKFCGERYNDKMISKDHFILKMCKSVRNAAAHSNCIINDLNAKTTSLSTSYLVTKELANIEKISKVTRIKKMSNGRIQQVISLLYMHKKPIPSEGVRKNAVINLQKFSDRIKRNGHYYDNNDLIRTTFEFLNIVIDNWYPVD</sequence>
<dbReference type="RefSeq" id="WP_117844650.1">
    <property type="nucleotide sequence ID" value="NZ_AP024085.1"/>
</dbReference>
<reference evidence="3" key="1">
    <citation type="submission" date="2020-09" db="EMBL/GenBank/DDBJ databases">
        <title>Complete genome sequencing of Faecalibacillus intestinalis strain 14EGH31.</title>
        <authorList>
            <person name="Sakamoto M."/>
            <person name="Murakami T."/>
            <person name="Mori H."/>
        </authorList>
    </citation>
    <scope>NUCLEOTIDE SEQUENCE [LARGE SCALE GENOMIC DNA]</scope>
    <source>
        <strain evidence="3">14EGH31</strain>
    </source>
</reference>
<gene>
    <name evidence="2" type="ORF">Fi14EGH31_29230</name>
</gene>
<evidence type="ECO:0000256" key="1">
    <source>
        <dbReference type="SAM" id="Phobius"/>
    </source>
</evidence>
<dbReference type="GeneID" id="70581351"/>
<evidence type="ECO:0000313" key="2">
    <source>
        <dbReference type="EMBL" id="BCL59211.1"/>
    </source>
</evidence>
<dbReference type="InterPro" id="IPR011664">
    <property type="entry name" value="Abi_system_AbiD/AbiF-like"/>
</dbReference>
<keyword evidence="1" id="KW-1133">Transmembrane helix</keyword>